<gene>
    <name evidence="2" type="ORF">TrCOL_g11010</name>
</gene>
<evidence type="ECO:0000313" key="2">
    <source>
        <dbReference type="EMBL" id="GMI32659.1"/>
    </source>
</evidence>
<dbReference type="PANTHER" id="PTHR11941:SF27">
    <property type="entry name" value="ETHYLMALONYL-COA DECARBOXYLASE"/>
    <property type="match status" value="1"/>
</dbReference>
<dbReference type="Pfam" id="PF00378">
    <property type="entry name" value="ECH_1"/>
    <property type="match status" value="1"/>
</dbReference>
<dbReference type="GO" id="GO:0005829">
    <property type="term" value="C:cytosol"/>
    <property type="evidence" value="ECO:0007669"/>
    <property type="project" value="TreeGrafter"/>
</dbReference>
<reference evidence="3" key="1">
    <citation type="journal article" date="2023" name="Commun. Biol.">
        <title>Genome analysis of Parmales, the sister group of diatoms, reveals the evolutionary specialization of diatoms from phago-mixotrophs to photoautotrophs.</title>
        <authorList>
            <person name="Ban H."/>
            <person name="Sato S."/>
            <person name="Yoshikawa S."/>
            <person name="Yamada K."/>
            <person name="Nakamura Y."/>
            <person name="Ichinomiya M."/>
            <person name="Sato N."/>
            <person name="Blanc-Mathieu R."/>
            <person name="Endo H."/>
            <person name="Kuwata A."/>
            <person name="Ogata H."/>
        </authorList>
    </citation>
    <scope>NUCLEOTIDE SEQUENCE [LARGE SCALE GENOMIC DNA]</scope>
</reference>
<evidence type="ECO:0008006" key="4">
    <source>
        <dbReference type="Google" id="ProtNLM"/>
    </source>
</evidence>
<keyword evidence="3" id="KW-1185">Reference proteome</keyword>
<name>A0A9W7G216_9STRA</name>
<dbReference type="Gene3D" id="3.90.226.10">
    <property type="entry name" value="2-enoyl-CoA Hydratase, Chain A, domain 1"/>
    <property type="match status" value="1"/>
</dbReference>
<dbReference type="AlphaFoldDB" id="A0A9W7G216"/>
<dbReference type="OrthoDB" id="448450at2759"/>
<organism evidence="2 3">
    <name type="scientific">Triparma columacea</name>
    <dbReference type="NCBI Taxonomy" id="722753"/>
    <lineage>
        <taxon>Eukaryota</taxon>
        <taxon>Sar</taxon>
        <taxon>Stramenopiles</taxon>
        <taxon>Ochrophyta</taxon>
        <taxon>Bolidophyceae</taxon>
        <taxon>Parmales</taxon>
        <taxon>Triparmaceae</taxon>
        <taxon>Triparma</taxon>
    </lineage>
</organism>
<dbReference type="GO" id="GO:0006635">
    <property type="term" value="P:fatty acid beta-oxidation"/>
    <property type="evidence" value="ECO:0007669"/>
    <property type="project" value="TreeGrafter"/>
</dbReference>
<sequence length="224" mass="23622">MNSPETRNSLSPSMMLELGEAVDKSKESPFVILTGAEGSFCSGANIALAAKELMSTEGGVAMNTLMMEVTGNLSGLDAVSFSAIDGAAFGGGAELATATDFRVLGGGSRSRVKFVQSLMGVTTGWGGGGRLVELVGRKEALQLLLTHKEINDDRHPFIDWQAPEGVSALAYTEQLIDSILNKVDPQVVKSTKQMTGGGGALERDIFASLWGGKAHREAFERALR</sequence>
<accession>A0A9W7G216</accession>
<dbReference type="CDD" id="cd06558">
    <property type="entry name" value="crotonase-like"/>
    <property type="match status" value="1"/>
</dbReference>
<protein>
    <recommendedName>
        <fullName evidence="4">Enoyl-CoA hydratase/isomerase family protein</fullName>
    </recommendedName>
</protein>
<dbReference type="GO" id="GO:0016829">
    <property type="term" value="F:lyase activity"/>
    <property type="evidence" value="ECO:0007669"/>
    <property type="project" value="UniProtKB-KW"/>
</dbReference>
<comment type="caution">
    <text evidence="2">The sequence shown here is derived from an EMBL/GenBank/DDBJ whole genome shotgun (WGS) entry which is preliminary data.</text>
</comment>
<proteinExistence type="predicted"/>
<evidence type="ECO:0000313" key="3">
    <source>
        <dbReference type="Proteomes" id="UP001165065"/>
    </source>
</evidence>
<evidence type="ECO:0000256" key="1">
    <source>
        <dbReference type="ARBA" id="ARBA00023239"/>
    </source>
</evidence>
<keyword evidence="1" id="KW-0456">Lyase</keyword>
<dbReference type="PANTHER" id="PTHR11941">
    <property type="entry name" value="ENOYL-COA HYDRATASE-RELATED"/>
    <property type="match status" value="1"/>
</dbReference>
<dbReference type="SUPFAM" id="SSF52096">
    <property type="entry name" value="ClpP/crotonase"/>
    <property type="match status" value="1"/>
</dbReference>
<dbReference type="InterPro" id="IPR001753">
    <property type="entry name" value="Enoyl-CoA_hydra/iso"/>
</dbReference>
<dbReference type="InterPro" id="IPR029045">
    <property type="entry name" value="ClpP/crotonase-like_dom_sf"/>
</dbReference>
<dbReference type="EMBL" id="BRYA01000788">
    <property type="protein sequence ID" value="GMI32659.1"/>
    <property type="molecule type" value="Genomic_DNA"/>
</dbReference>
<dbReference type="Proteomes" id="UP001165065">
    <property type="component" value="Unassembled WGS sequence"/>
</dbReference>